<accession>A0A2V3ZWN6</accession>
<evidence type="ECO:0000256" key="2">
    <source>
        <dbReference type="SAM" id="Phobius"/>
    </source>
</evidence>
<name>A0A2V3ZWN6_9BACT</name>
<keyword evidence="2" id="KW-0472">Membrane</keyword>
<dbReference type="Proteomes" id="UP000248079">
    <property type="component" value="Unassembled WGS sequence"/>
</dbReference>
<evidence type="ECO:0000313" key="4">
    <source>
        <dbReference type="Proteomes" id="UP000248079"/>
    </source>
</evidence>
<proteinExistence type="predicted"/>
<evidence type="ECO:0000313" key="3">
    <source>
        <dbReference type="EMBL" id="PXY00828.1"/>
    </source>
</evidence>
<comment type="caution">
    <text evidence="3">The sequence shown here is derived from an EMBL/GenBank/DDBJ whole genome shotgun (WGS) entry which is preliminary data.</text>
</comment>
<dbReference type="AlphaFoldDB" id="A0A2V3ZWN6"/>
<protein>
    <submittedName>
        <fullName evidence="3">Uncharacterized protein</fullName>
    </submittedName>
</protein>
<dbReference type="EMBL" id="QFLI01000005">
    <property type="protein sequence ID" value="PXY00828.1"/>
    <property type="molecule type" value="Genomic_DNA"/>
</dbReference>
<organism evidence="3 4">
    <name type="scientific">Marinifilum breve</name>
    <dbReference type="NCBI Taxonomy" id="2184082"/>
    <lineage>
        <taxon>Bacteria</taxon>
        <taxon>Pseudomonadati</taxon>
        <taxon>Bacteroidota</taxon>
        <taxon>Bacteroidia</taxon>
        <taxon>Marinilabiliales</taxon>
        <taxon>Marinifilaceae</taxon>
    </lineage>
</organism>
<keyword evidence="2" id="KW-1133">Transmembrane helix</keyword>
<feature type="region of interest" description="Disordered" evidence="1">
    <location>
        <begin position="26"/>
        <end position="54"/>
    </location>
</feature>
<feature type="transmembrane region" description="Helical" evidence="2">
    <location>
        <begin position="6"/>
        <end position="23"/>
    </location>
</feature>
<keyword evidence="4" id="KW-1185">Reference proteome</keyword>
<gene>
    <name evidence="3" type="ORF">DF185_13085</name>
</gene>
<reference evidence="3 4" key="1">
    <citation type="submission" date="2018-05" db="EMBL/GenBank/DDBJ databases">
        <title>Marinifilum breve JC075T sp. nov., a marine bacterium isolated from Yongle Blue Hole in the South China Sea.</title>
        <authorList>
            <person name="Fu T."/>
        </authorList>
    </citation>
    <scope>NUCLEOTIDE SEQUENCE [LARGE SCALE GENOMIC DNA]</scope>
    <source>
        <strain evidence="3 4">JC075</strain>
    </source>
</reference>
<dbReference type="RefSeq" id="WP_110361194.1">
    <property type="nucleotide sequence ID" value="NZ_QFLI01000005.1"/>
</dbReference>
<keyword evidence="2" id="KW-0812">Transmembrane</keyword>
<dbReference type="OrthoDB" id="1121548at2"/>
<evidence type="ECO:0000256" key="1">
    <source>
        <dbReference type="SAM" id="MobiDB-lite"/>
    </source>
</evidence>
<sequence length="154" mass="17904">MDEGWGNIIYLIILAIVGIFSSIKKNKKKPVPLSPPDDGEIAEQPIPQAPKPQNDFESVFEALLGKQMPEPYNEEDEWETEAPIAEQEVVLDSVPEQKDSRESSIEYSETRQISTFDALKDLYQEEEEEEVNDREEIDWRQAIIYKEILERKYN</sequence>